<dbReference type="AlphaFoldDB" id="A0A2S5E5V9"/>
<dbReference type="PANTHER" id="PTHR43065">
    <property type="entry name" value="SENSOR HISTIDINE KINASE"/>
    <property type="match status" value="1"/>
</dbReference>
<keyword evidence="4" id="KW-0175">Coiled coil</keyword>
<evidence type="ECO:0000313" key="7">
    <source>
        <dbReference type="EMBL" id="POZ86741.1"/>
    </source>
</evidence>
<dbReference type="SUPFAM" id="SSF47384">
    <property type="entry name" value="Homodimeric domain of signal transducing histidine kinase"/>
    <property type="match status" value="1"/>
</dbReference>
<dbReference type="PROSITE" id="PS50110">
    <property type="entry name" value="RESPONSE_REGULATORY"/>
    <property type="match status" value="1"/>
</dbReference>
<sequence>MHVELFAQHHACTGWQGDMARRIAAFDWAATGLGPLDGWPASLVTAVRTVLASPLPLVMLWGRPGYMIYNDAYAGFAGGRHPYLLGQPVELGWPEVADFNRNVMDTCLAGGTLSYRDKALVLLRSGRPEDVWMDLHYSPIPDDDGAPGGVLAVVVETTERVLATRHRDRAEAALQASNARLRDLTETLEQRVTDAIAERAAIEEQLRHAQKMEAIGNLTGGIAHDFNNVLQVISGNLQILSVELGAHAGAQPRIENANNAVRRGAKLASHLLAFARRQPLAPTTLNPRQLITDMSEMLRRALGETVRIVPALSPDVGNVLADRHQLENALLNLALNARDAMRGDGTLTIAAYNVQPGDASDAGRAPTPPGEYVTLELADTGTGMTADVLERAFEPFFTTKPDGEGTGLGLSMVFGFVKQSGGHVSIDSTPGQGTTVRLTFPRCHGAAEEQARPPQHDAVRGHETILVVEDDADVRLTVVDMLAQLGYKVITASSGEAALRVLDSETPIDLLFTDVIMPGRVKGGELGRRAALRKPPLPVLFTSGYTRDEIFHAGRLDPGVMLLGKPYRRDELAARIRSALDAGVGTT</sequence>
<dbReference type="SUPFAM" id="SSF55785">
    <property type="entry name" value="PYP-like sensor domain (PAS domain)"/>
    <property type="match status" value="1"/>
</dbReference>
<dbReference type="InterPro" id="IPR001789">
    <property type="entry name" value="Sig_transdc_resp-reg_receiver"/>
</dbReference>
<dbReference type="Pfam" id="PF00072">
    <property type="entry name" value="Response_reg"/>
    <property type="match status" value="1"/>
</dbReference>
<evidence type="ECO:0000313" key="8">
    <source>
        <dbReference type="Proteomes" id="UP000238655"/>
    </source>
</evidence>
<evidence type="ECO:0000256" key="2">
    <source>
        <dbReference type="ARBA" id="ARBA00012438"/>
    </source>
</evidence>
<evidence type="ECO:0000256" key="3">
    <source>
        <dbReference type="PROSITE-ProRule" id="PRU00169"/>
    </source>
</evidence>
<dbReference type="EMBL" id="PQVP01000001">
    <property type="protein sequence ID" value="POZ86741.1"/>
    <property type="molecule type" value="Genomic_DNA"/>
</dbReference>
<feature type="domain" description="Response regulatory" evidence="6">
    <location>
        <begin position="464"/>
        <end position="580"/>
    </location>
</feature>
<dbReference type="RefSeq" id="WP_089462131.1">
    <property type="nucleotide sequence ID" value="NZ_CM009576.1"/>
</dbReference>
<dbReference type="InterPro" id="IPR003594">
    <property type="entry name" value="HATPase_dom"/>
</dbReference>
<proteinExistence type="predicted"/>
<dbReference type="GO" id="GO:0000155">
    <property type="term" value="F:phosphorelay sensor kinase activity"/>
    <property type="evidence" value="ECO:0007669"/>
    <property type="project" value="InterPro"/>
</dbReference>
<feature type="modified residue" description="4-aspartylphosphate" evidence="3">
    <location>
        <position position="514"/>
    </location>
</feature>
<dbReference type="PRINTS" id="PR00344">
    <property type="entry name" value="BCTRLSENSOR"/>
</dbReference>
<dbReference type="InterPro" id="IPR036890">
    <property type="entry name" value="HATPase_C_sf"/>
</dbReference>
<dbReference type="SUPFAM" id="SSF55874">
    <property type="entry name" value="ATPase domain of HSP90 chaperone/DNA topoisomerase II/histidine kinase"/>
    <property type="match status" value="1"/>
</dbReference>
<evidence type="ECO:0000256" key="4">
    <source>
        <dbReference type="SAM" id="Coils"/>
    </source>
</evidence>
<keyword evidence="7" id="KW-0808">Transferase</keyword>
<dbReference type="Pfam" id="PF08448">
    <property type="entry name" value="PAS_4"/>
    <property type="match status" value="1"/>
</dbReference>
<dbReference type="SMART" id="SM00387">
    <property type="entry name" value="HATPase_c"/>
    <property type="match status" value="1"/>
</dbReference>
<dbReference type="InterPro" id="IPR013656">
    <property type="entry name" value="PAS_4"/>
</dbReference>
<dbReference type="InterPro" id="IPR035965">
    <property type="entry name" value="PAS-like_dom_sf"/>
</dbReference>
<dbReference type="Proteomes" id="UP000238655">
    <property type="component" value="Chromosome 2"/>
</dbReference>
<dbReference type="InterPro" id="IPR036097">
    <property type="entry name" value="HisK_dim/P_sf"/>
</dbReference>
<keyword evidence="7" id="KW-0418">Kinase</keyword>
<dbReference type="Gene3D" id="3.30.450.20">
    <property type="entry name" value="PAS domain"/>
    <property type="match status" value="1"/>
</dbReference>
<keyword evidence="3" id="KW-0597">Phosphoprotein</keyword>
<dbReference type="PROSITE" id="PS50109">
    <property type="entry name" value="HIS_KIN"/>
    <property type="match status" value="1"/>
</dbReference>
<dbReference type="Pfam" id="PF02518">
    <property type="entry name" value="HATPase_c"/>
    <property type="match status" value="1"/>
</dbReference>
<evidence type="ECO:0000256" key="1">
    <source>
        <dbReference type="ARBA" id="ARBA00000085"/>
    </source>
</evidence>
<name>A0A2S5E5V9_9BURK</name>
<dbReference type="InterPro" id="IPR005467">
    <property type="entry name" value="His_kinase_dom"/>
</dbReference>
<protein>
    <recommendedName>
        <fullName evidence="2">histidine kinase</fullName>
        <ecNumber evidence="2">2.7.13.3</ecNumber>
    </recommendedName>
</protein>
<evidence type="ECO:0000259" key="5">
    <source>
        <dbReference type="PROSITE" id="PS50109"/>
    </source>
</evidence>
<reference evidence="7 8" key="1">
    <citation type="submission" date="2018-01" db="EMBL/GenBank/DDBJ databases">
        <title>Successful Treatment of Persistent Burkholderia cepacia Bacteremia with Ceftazidime-Avibactam.</title>
        <authorList>
            <person name="Tamma P."/>
            <person name="Fan Y."/>
            <person name="Bergman Y."/>
            <person name="Sick-Samuels A."/>
            <person name="Hsu A."/>
            <person name="Timp W."/>
            <person name="Simner P."/>
        </authorList>
    </citation>
    <scope>NUCLEOTIDE SEQUENCE [LARGE SCALE GENOMIC DNA]</scope>
    <source>
        <strain evidence="7 8">170816</strain>
    </source>
</reference>
<comment type="catalytic activity">
    <reaction evidence="1">
        <text>ATP + protein L-histidine = ADP + protein N-phospho-L-histidine.</text>
        <dbReference type="EC" id="2.7.13.3"/>
    </reaction>
</comment>
<dbReference type="InterPro" id="IPR004358">
    <property type="entry name" value="Sig_transdc_His_kin-like_C"/>
</dbReference>
<evidence type="ECO:0000259" key="6">
    <source>
        <dbReference type="PROSITE" id="PS50110"/>
    </source>
</evidence>
<dbReference type="Gene3D" id="1.10.287.130">
    <property type="match status" value="1"/>
</dbReference>
<comment type="caution">
    <text evidence="7">The sequence shown here is derived from an EMBL/GenBank/DDBJ whole genome shotgun (WGS) entry which is preliminary data.</text>
</comment>
<dbReference type="PANTHER" id="PTHR43065:SF49">
    <property type="entry name" value="HISTIDINE KINASE"/>
    <property type="match status" value="1"/>
</dbReference>
<dbReference type="InterPro" id="IPR011006">
    <property type="entry name" value="CheY-like_superfamily"/>
</dbReference>
<feature type="domain" description="Histidine kinase" evidence="5">
    <location>
        <begin position="221"/>
        <end position="444"/>
    </location>
</feature>
<dbReference type="Gene3D" id="3.30.565.10">
    <property type="entry name" value="Histidine kinase-like ATPase, C-terminal domain"/>
    <property type="match status" value="1"/>
</dbReference>
<dbReference type="Gene3D" id="3.40.50.2300">
    <property type="match status" value="1"/>
</dbReference>
<dbReference type="SUPFAM" id="SSF52172">
    <property type="entry name" value="CheY-like"/>
    <property type="match status" value="1"/>
</dbReference>
<accession>A0A2S5E5V9</accession>
<feature type="coiled-coil region" evidence="4">
    <location>
        <begin position="167"/>
        <end position="212"/>
    </location>
</feature>
<dbReference type="EC" id="2.7.13.3" evidence="2"/>
<dbReference type="SMART" id="SM00448">
    <property type="entry name" value="REC"/>
    <property type="match status" value="1"/>
</dbReference>
<gene>
    <name evidence="7" type="ORF">C3743_09835</name>
</gene>
<organism evidence="7 8">
    <name type="scientific">Burkholderia contaminans</name>
    <dbReference type="NCBI Taxonomy" id="488447"/>
    <lineage>
        <taxon>Bacteria</taxon>
        <taxon>Pseudomonadati</taxon>
        <taxon>Pseudomonadota</taxon>
        <taxon>Betaproteobacteria</taxon>
        <taxon>Burkholderiales</taxon>
        <taxon>Burkholderiaceae</taxon>
        <taxon>Burkholderia</taxon>
        <taxon>Burkholderia cepacia complex</taxon>
    </lineage>
</organism>